<dbReference type="Proteomes" id="UP000265520">
    <property type="component" value="Unassembled WGS sequence"/>
</dbReference>
<dbReference type="GO" id="GO:0003676">
    <property type="term" value="F:nucleic acid binding"/>
    <property type="evidence" value="ECO:0007669"/>
    <property type="project" value="InterPro"/>
</dbReference>
<dbReference type="PANTHER" id="PTHR47723">
    <property type="entry name" value="OS05G0353850 PROTEIN"/>
    <property type="match status" value="1"/>
</dbReference>
<organism evidence="2 3">
    <name type="scientific">Trifolium medium</name>
    <dbReference type="NCBI Taxonomy" id="97028"/>
    <lineage>
        <taxon>Eukaryota</taxon>
        <taxon>Viridiplantae</taxon>
        <taxon>Streptophyta</taxon>
        <taxon>Embryophyta</taxon>
        <taxon>Tracheophyta</taxon>
        <taxon>Spermatophyta</taxon>
        <taxon>Magnoliopsida</taxon>
        <taxon>eudicotyledons</taxon>
        <taxon>Gunneridae</taxon>
        <taxon>Pentapetalae</taxon>
        <taxon>rosids</taxon>
        <taxon>fabids</taxon>
        <taxon>Fabales</taxon>
        <taxon>Fabaceae</taxon>
        <taxon>Papilionoideae</taxon>
        <taxon>50 kb inversion clade</taxon>
        <taxon>NPAAA clade</taxon>
        <taxon>Hologalegina</taxon>
        <taxon>IRL clade</taxon>
        <taxon>Trifolieae</taxon>
        <taxon>Trifolium</taxon>
    </lineage>
</organism>
<evidence type="ECO:0000313" key="2">
    <source>
        <dbReference type="EMBL" id="MCI11142.1"/>
    </source>
</evidence>
<dbReference type="InterPro" id="IPR036397">
    <property type="entry name" value="RNaseH_sf"/>
</dbReference>
<dbReference type="Gene3D" id="3.30.420.10">
    <property type="entry name" value="Ribonuclease H-like superfamily/Ribonuclease H"/>
    <property type="match status" value="1"/>
</dbReference>
<keyword evidence="3" id="KW-1185">Reference proteome</keyword>
<dbReference type="PANTHER" id="PTHR47723:SF19">
    <property type="entry name" value="POLYNUCLEOTIDYL TRANSFERASE, RIBONUCLEASE H-LIKE SUPERFAMILY PROTEIN"/>
    <property type="match status" value="1"/>
</dbReference>
<feature type="domain" description="RNase H type-1" evidence="1">
    <location>
        <begin position="124"/>
        <end position="213"/>
    </location>
</feature>
<name>A0A392PH86_9FABA</name>
<dbReference type="InterPro" id="IPR002156">
    <property type="entry name" value="RNaseH_domain"/>
</dbReference>
<dbReference type="CDD" id="cd06222">
    <property type="entry name" value="RNase_H_like"/>
    <property type="match status" value="1"/>
</dbReference>
<dbReference type="InterPro" id="IPR044730">
    <property type="entry name" value="RNase_H-like_dom_plant"/>
</dbReference>
<dbReference type="InterPro" id="IPR012337">
    <property type="entry name" value="RNaseH-like_sf"/>
</dbReference>
<dbReference type="InterPro" id="IPR053151">
    <property type="entry name" value="RNase_H-like"/>
</dbReference>
<sequence length="213" mass="24355">MEVETIIHALRDCPIASSFWIHVVLQRMHNIFFSTNLLQWIELNISCKEEISEGVDWNGYWAMACHFLWSWKNKEDHDSNVMRPPAAWNQVRKLAIDFMEARNKNIVMHNTSRRQIQVRWNPPMVGWVKLNTDGASRGGIITGCGGVIRGSEGQWLGCFCKKIGRCNVITAELWGVLEGLKLANLRGFKKIELVLDSKAALQRFMKKGDIKGS</sequence>
<evidence type="ECO:0000313" key="3">
    <source>
        <dbReference type="Proteomes" id="UP000265520"/>
    </source>
</evidence>
<protein>
    <submittedName>
        <fullName evidence="2">Ribonuclease H protein</fullName>
    </submittedName>
</protein>
<accession>A0A392PH86</accession>
<dbReference type="SUPFAM" id="SSF53098">
    <property type="entry name" value="Ribonuclease H-like"/>
    <property type="match status" value="1"/>
</dbReference>
<reference evidence="2 3" key="1">
    <citation type="journal article" date="2018" name="Front. Plant Sci.">
        <title>Red Clover (Trifolium pratense) and Zigzag Clover (T. medium) - A Picture of Genomic Similarities and Differences.</title>
        <authorList>
            <person name="Dluhosova J."/>
            <person name="Istvanek J."/>
            <person name="Nedelnik J."/>
            <person name="Repkova J."/>
        </authorList>
    </citation>
    <scope>NUCLEOTIDE SEQUENCE [LARGE SCALE GENOMIC DNA]</scope>
    <source>
        <strain evidence="3">cv. 10/8</strain>
        <tissue evidence="2">Leaf</tissue>
    </source>
</reference>
<dbReference type="PROSITE" id="PS50879">
    <property type="entry name" value="RNASE_H_1"/>
    <property type="match status" value="1"/>
</dbReference>
<dbReference type="AlphaFoldDB" id="A0A392PH86"/>
<comment type="caution">
    <text evidence="2">The sequence shown here is derived from an EMBL/GenBank/DDBJ whole genome shotgun (WGS) entry which is preliminary data.</text>
</comment>
<evidence type="ECO:0000259" key="1">
    <source>
        <dbReference type="PROSITE" id="PS50879"/>
    </source>
</evidence>
<dbReference type="Pfam" id="PF13456">
    <property type="entry name" value="RVT_3"/>
    <property type="match status" value="1"/>
</dbReference>
<proteinExistence type="predicted"/>
<dbReference type="GO" id="GO:0004523">
    <property type="term" value="F:RNA-DNA hybrid ribonuclease activity"/>
    <property type="evidence" value="ECO:0007669"/>
    <property type="project" value="InterPro"/>
</dbReference>
<dbReference type="EMBL" id="LXQA010079004">
    <property type="protein sequence ID" value="MCI11142.1"/>
    <property type="molecule type" value="Genomic_DNA"/>
</dbReference>